<proteinExistence type="predicted"/>
<reference evidence="3" key="1">
    <citation type="journal article" date="2018" name="Genome Biol.">
        <title>SKESA: strategic k-mer extension for scrupulous assemblies.</title>
        <authorList>
            <person name="Souvorov A."/>
            <person name="Agarwala R."/>
            <person name="Lipman D.J."/>
        </authorList>
    </citation>
    <scope>NUCLEOTIDE SEQUENCE</scope>
    <source>
        <strain evidence="3">S02947-15</strain>
    </source>
</reference>
<dbReference type="InterPro" id="IPR000259">
    <property type="entry name" value="Adhesion_dom_fimbrial"/>
</dbReference>
<name>A0A706T8G9_SALTM</name>
<accession>A0A706T8G9</accession>
<dbReference type="GO" id="GO:0043709">
    <property type="term" value="P:cell adhesion involved in single-species biofilm formation"/>
    <property type="evidence" value="ECO:0007669"/>
    <property type="project" value="TreeGrafter"/>
</dbReference>
<gene>
    <name evidence="3" type="primary">stfA</name>
    <name evidence="3" type="ORF">G0K32_09215</name>
</gene>
<dbReference type="Pfam" id="PF00419">
    <property type="entry name" value="Fimbrial"/>
    <property type="match status" value="1"/>
</dbReference>
<evidence type="ECO:0000313" key="3">
    <source>
        <dbReference type="EMBL" id="HAC9536170.1"/>
    </source>
</evidence>
<protein>
    <submittedName>
        <fullName evidence="3">Fimbrial major subunit StfA</fullName>
    </submittedName>
</protein>
<dbReference type="NCBIfam" id="NF011811">
    <property type="entry name" value="PRK15283.1"/>
    <property type="match status" value="1"/>
</dbReference>
<dbReference type="FunFam" id="2.60.40.1090:FF:000008">
    <property type="entry name" value="Fimbrial major subunit StfA"/>
    <property type="match status" value="1"/>
</dbReference>
<dbReference type="Gene3D" id="2.60.40.1090">
    <property type="entry name" value="Fimbrial-type adhesion domain"/>
    <property type="match status" value="1"/>
</dbReference>
<feature type="domain" description="Fimbrial-type adhesion" evidence="2">
    <location>
        <begin position="32"/>
        <end position="185"/>
    </location>
</feature>
<comment type="caution">
    <text evidence="3">The sequence shown here is derived from an EMBL/GenBank/DDBJ whole genome shotgun (WGS) entry which is preliminary data.</text>
</comment>
<dbReference type="AlphaFoldDB" id="A0A706T8G9"/>
<organism evidence="3">
    <name type="scientific">Salmonella typhimurium</name>
    <dbReference type="NCBI Taxonomy" id="90371"/>
    <lineage>
        <taxon>Bacteria</taxon>
        <taxon>Pseudomonadati</taxon>
        <taxon>Pseudomonadota</taxon>
        <taxon>Gammaproteobacteria</taxon>
        <taxon>Enterobacterales</taxon>
        <taxon>Enterobacteriaceae</taxon>
        <taxon>Salmonella</taxon>
    </lineage>
</organism>
<dbReference type="EMBL" id="DAANEQ010000023">
    <property type="protein sequence ID" value="HAC9536170.1"/>
    <property type="molecule type" value="Genomic_DNA"/>
</dbReference>
<sequence length="205" mass="21048">MNTAVKAAVAAALVMGVSSFANAAGSNTGTVTFTGTIEDSPCSIVVGDEHQTVNLGHIGTGSLMGGKESSKVDFHIGLENCAFTTEKEASTVFSAIGNESSANPGSVALMRIGGGEMAGSSIVIGNHLGSAIKLGDAYSENLTMNGSVAAAKQTLNFKAWVKGDSAATTIDTGEFSSTVNFTISYLQVKYHPAAVCRRMMLKVKK</sequence>
<evidence type="ECO:0000259" key="2">
    <source>
        <dbReference type="Pfam" id="PF00419"/>
    </source>
</evidence>
<dbReference type="GO" id="GO:0009289">
    <property type="term" value="C:pilus"/>
    <property type="evidence" value="ECO:0007669"/>
    <property type="project" value="InterPro"/>
</dbReference>
<dbReference type="InterPro" id="IPR036937">
    <property type="entry name" value="Adhesion_dom_fimbrial_sf"/>
</dbReference>
<dbReference type="InterPro" id="IPR008966">
    <property type="entry name" value="Adhesion_dom_sf"/>
</dbReference>
<evidence type="ECO:0000256" key="1">
    <source>
        <dbReference type="SAM" id="SignalP"/>
    </source>
</evidence>
<reference evidence="3" key="2">
    <citation type="submission" date="2019-01" db="EMBL/GenBank/DDBJ databases">
        <authorList>
            <consortium name="NCBI Pathogen Detection Project"/>
        </authorList>
    </citation>
    <scope>NUCLEOTIDE SEQUENCE</scope>
    <source>
        <strain evidence="3">S02947-15</strain>
    </source>
</reference>
<dbReference type="PANTHER" id="PTHR33420">
    <property type="entry name" value="FIMBRIAL SUBUNIT ELFA-RELATED"/>
    <property type="match status" value="1"/>
</dbReference>
<dbReference type="InterPro" id="IPR050263">
    <property type="entry name" value="Bact_Fimbrial_Adh_Pro"/>
</dbReference>
<feature type="signal peptide" evidence="1">
    <location>
        <begin position="1"/>
        <end position="23"/>
    </location>
</feature>
<dbReference type="SUPFAM" id="SSF49401">
    <property type="entry name" value="Bacterial adhesins"/>
    <property type="match status" value="1"/>
</dbReference>
<keyword evidence="1" id="KW-0732">Signal</keyword>
<feature type="chain" id="PRO_5028113373" evidence="1">
    <location>
        <begin position="24"/>
        <end position="205"/>
    </location>
</feature>
<dbReference type="PANTHER" id="PTHR33420:SF26">
    <property type="entry name" value="FIMBRIAL SUBUNIT"/>
    <property type="match status" value="1"/>
</dbReference>